<dbReference type="Proteomes" id="UP000182763">
    <property type="component" value="Unassembled WGS sequence"/>
</dbReference>
<organism evidence="1 3">
    <name type="scientific">Candidatus Infernicultor aquiphilus</name>
    <dbReference type="NCBI Taxonomy" id="1805029"/>
    <lineage>
        <taxon>Bacteria</taxon>
        <taxon>Pseudomonadati</taxon>
        <taxon>Atribacterota</taxon>
        <taxon>Candidatus Phoenicimicrobiia</taxon>
        <taxon>Candidatus Pheonicimicrobiales</taxon>
        <taxon>Candidatus Phoenicimicrobiaceae</taxon>
        <taxon>Candidatus Infernicultor</taxon>
    </lineage>
</organism>
<evidence type="ECO:0000313" key="4">
    <source>
        <dbReference type="Proteomes" id="UP000230646"/>
    </source>
</evidence>
<dbReference type="Gene3D" id="3.20.20.150">
    <property type="entry name" value="Divalent-metal-dependent TIM barrel enzymes"/>
    <property type="match status" value="1"/>
</dbReference>
<accession>A0A1J5H1X8</accession>
<proteinExistence type="predicted"/>
<reference evidence="1 3" key="1">
    <citation type="journal article" date="2016" name="Environ. Microbiol.">
        <title>Genomic resolution of a cold subsurface aquifer community provides metabolic insights for novel microbes adapted to high CO concentrations.</title>
        <authorList>
            <person name="Probst A.J."/>
            <person name="Castelle C.J."/>
            <person name="Singh A."/>
            <person name="Brown C.T."/>
            <person name="Anantharaman K."/>
            <person name="Sharon I."/>
            <person name="Hug L.A."/>
            <person name="Burstein D."/>
            <person name="Emerson J.B."/>
            <person name="Thomas B.C."/>
            <person name="Banfield J.F."/>
        </authorList>
    </citation>
    <scope>NUCLEOTIDE SEQUENCE [LARGE SCALE GENOMIC DNA]</scope>
    <source>
        <strain evidence="1">CG2_30_33_13</strain>
    </source>
</reference>
<sequence>MQLFAICKRGSINYKAWVYRIFIIWIVCPWSNVNSGILKWQWEKIVIAFWKEIAIYAKKLGIKLYFELYPGNLF</sequence>
<dbReference type="EMBL" id="MNYY01000011">
    <property type="protein sequence ID" value="OIP74895.1"/>
    <property type="molecule type" value="Genomic_DNA"/>
</dbReference>
<dbReference type="STRING" id="1805029.AUK42_00505"/>
<evidence type="ECO:0000313" key="1">
    <source>
        <dbReference type="EMBL" id="OIP74895.1"/>
    </source>
</evidence>
<protein>
    <submittedName>
        <fullName evidence="1">Uncharacterized protein</fullName>
    </submittedName>
</protein>
<evidence type="ECO:0000313" key="3">
    <source>
        <dbReference type="Proteomes" id="UP000182763"/>
    </source>
</evidence>
<name>A0A1J5H1X8_9BACT</name>
<dbReference type="SUPFAM" id="SSF51658">
    <property type="entry name" value="Xylose isomerase-like"/>
    <property type="match status" value="1"/>
</dbReference>
<gene>
    <name evidence="1" type="ORF">AUK42_00505</name>
    <name evidence="2" type="ORF">COZ07_08330</name>
</gene>
<dbReference type="Proteomes" id="UP000230646">
    <property type="component" value="Unassembled WGS sequence"/>
</dbReference>
<dbReference type="AlphaFoldDB" id="A0A1J5H1X8"/>
<evidence type="ECO:0000313" key="2">
    <source>
        <dbReference type="EMBL" id="PIY31707.1"/>
    </source>
</evidence>
<dbReference type="InterPro" id="IPR036237">
    <property type="entry name" value="Xyl_isomerase-like_sf"/>
</dbReference>
<reference evidence="2 4" key="2">
    <citation type="submission" date="2017-09" db="EMBL/GenBank/DDBJ databases">
        <title>Depth-based differentiation of microbial function through sediment-hosted aquifers and enrichment of novel symbionts in the deep terrestrial subsurface.</title>
        <authorList>
            <person name="Probst A.J."/>
            <person name="Ladd B."/>
            <person name="Jarett J.K."/>
            <person name="Geller-Mcgrath D.E."/>
            <person name="Sieber C.M."/>
            <person name="Emerson J.B."/>
            <person name="Anantharaman K."/>
            <person name="Thomas B.C."/>
            <person name="Malmstrom R."/>
            <person name="Stieglmeier M."/>
            <person name="Klingl A."/>
            <person name="Woyke T."/>
            <person name="Ryan C.M."/>
            <person name="Banfield J.F."/>
        </authorList>
    </citation>
    <scope>NUCLEOTIDE SEQUENCE [LARGE SCALE GENOMIC DNA]</scope>
    <source>
        <strain evidence="2">CG_4_10_14_3_um_filter_34_13</strain>
    </source>
</reference>
<dbReference type="EMBL" id="PFKO01000308">
    <property type="protein sequence ID" value="PIY31707.1"/>
    <property type="molecule type" value="Genomic_DNA"/>
</dbReference>
<comment type="caution">
    <text evidence="1">The sequence shown here is derived from an EMBL/GenBank/DDBJ whole genome shotgun (WGS) entry which is preliminary data.</text>
</comment>
<accession>A0A2M7PN38</accession>